<feature type="non-terminal residue" evidence="2">
    <location>
        <position position="1"/>
    </location>
</feature>
<sequence length="268" mass="31775">DLHREKDRWIEAILSSQDEDGYFGPRQLKRVVFNGDRYFVDLFPHMVMIFPMIRHFEHTSDDRIIPFLLRFFKFCDQIPPESFVSTCAKNRDMKISEDSNYELWLGFIQHNRSAEMVPHLYWLYNKTGESRLLELADRFYKETKGPDNEWLDVHNVNFTQRFRYPGVYYQQSCEKRHLEESEYWYNQHMSTWGQQAGGAFAGDERVRSGYQDPRQGIETCGIIEFANSFNMLGAVSGDPVYADRCEEIMFNHFPASLTPEHKGVRYVN</sequence>
<name>X0VCY3_9ZZZZ</name>
<dbReference type="SUPFAM" id="SSF48208">
    <property type="entry name" value="Six-hairpin glycosidases"/>
    <property type="match status" value="1"/>
</dbReference>
<reference evidence="2" key="1">
    <citation type="journal article" date="2014" name="Front. Microbiol.">
        <title>High frequency of phylogenetically diverse reductive dehalogenase-homologous genes in deep subseafloor sedimentary metagenomes.</title>
        <authorList>
            <person name="Kawai M."/>
            <person name="Futagami T."/>
            <person name="Toyoda A."/>
            <person name="Takaki Y."/>
            <person name="Nishi S."/>
            <person name="Hori S."/>
            <person name="Arai W."/>
            <person name="Tsubouchi T."/>
            <person name="Morono Y."/>
            <person name="Uchiyama I."/>
            <person name="Ito T."/>
            <person name="Fujiyama A."/>
            <person name="Inagaki F."/>
            <person name="Takami H."/>
        </authorList>
    </citation>
    <scope>NUCLEOTIDE SEQUENCE</scope>
    <source>
        <strain evidence="2">Expedition CK06-06</strain>
    </source>
</reference>
<dbReference type="EMBL" id="BARS01024543">
    <property type="protein sequence ID" value="GAG09117.1"/>
    <property type="molecule type" value="Genomic_DNA"/>
</dbReference>
<dbReference type="InterPro" id="IPR012878">
    <property type="entry name" value="Beta-AFase-like_GH127_cat"/>
</dbReference>
<feature type="non-terminal residue" evidence="2">
    <location>
        <position position="268"/>
    </location>
</feature>
<proteinExistence type="predicted"/>
<dbReference type="Pfam" id="PF07944">
    <property type="entry name" value="Beta-AFase-like_GH127_cat"/>
    <property type="match status" value="1"/>
</dbReference>
<dbReference type="AlphaFoldDB" id="X0VCY3"/>
<organism evidence="2">
    <name type="scientific">marine sediment metagenome</name>
    <dbReference type="NCBI Taxonomy" id="412755"/>
    <lineage>
        <taxon>unclassified sequences</taxon>
        <taxon>metagenomes</taxon>
        <taxon>ecological metagenomes</taxon>
    </lineage>
</organism>
<protein>
    <recommendedName>
        <fullName evidence="1">Non-reducing end beta-L-arabinofuranosidase-like GH127 catalytic domain-containing protein</fullName>
    </recommendedName>
</protein>
<dbReference type="InterPro" id="IPR008928">
    <property type="entry name" value="6-hairpin_glycosidase_sf"/>
</dbReference>
<accession>X0VCY3</accession>
<evidence type="ECO:0000313" key="2">
    <source>
        <dbReference type="EMBL" id="GAG09117.1"/>
    </source>
</evidence>
<comment type="caution">
    <text evidence="2">The sequence shown here is derived from an EMBL/GenBank/DDBJ whole genome shotgun (WGS) entry which is preliminary data.</text>
</comment>
<feature type="domain" description="Non-reducing end beta-L-arabinofuranosidase-like GH127 catalytic" evidence="1">
    <location>
        <begin position="3"/>
        <end position="268"/>
    </location>
</feature>
<dbReference type="GO" id="GO:0005975">
    <property type="term" value="P:carbohydrate metabolic process"/>
    <property type="evidence" value="ECO:0007669"/>
    <property type="project" value="InterPro"/>
</dbReference>
<gene>
    <name evidence="2" type="ORF">S01H1_38951</name>
</gene>
<evidence type="ECO:0000259" key="1">
    <source>
        <dbReference type="Pfam" id="PF07944"/>
    </source>
</evidence>